<evidence type="ECO:0000256" key="4">
    <source>
        <dbReference type="SAM" id="Phobius"/>
    </source>
</evidence>
<sequence>MSFGSEFLTMFFIIITFLIALSSQRIHILSVGALINSAGSFHVHSLQESYFLKEKNEEQNEKFQVVKISGLDENEVKHGFIVEKFRSLLGLKSFHKRVHSKSNSDSDSDQFLTPSPSPSQNIEAEVALAPAPAPAPTPSGLIHFHPHSHHQKQHHFHWNNPSKKFHHDDDDRGRTKKILVAVFVSIGILSLVSVFGLILFCRKKFTNHKKKKPKRTMPICSKTKDKVSLNNQGLDLFYLDALGEDIEQQCSTTLKNTNDDDNNVSSSSFTKEIVEMELVKKNENDYVVDDEKNSSSCVDEIVNEDCDSSEDESFHSFVDSQANSRLSNASICSLSDTHSLVSPQNSFSLLPNQTFPSSPQNSIIVTNTNDSHQPQLPFSPKQKDQEIENENETFVQLQSPPPPPPTPPPPPPPTPPLKMPLFTLHSLTSSSRVSSHSPLSLTSHTLSSPMNSESSSRSNQSPEKDSFSPSPSPPNLTKSPLGSIPPPPFPPPFPKGNNNNNGKTPPPPPYQFPQSPLGKDGTPLAKLKPLHWDKVRAAPNRTMVWDKLRSSSFELDEEMIESLFGYNLQNSINNDESKSKTPSPGKHVLDPKRLQNITILSKALNATAEQVCDALMQGKGLSLPQLEALVKMVPTKEEEAKLFNYKGNINELGSAERFVRAVLSVPFAFQRVETMLYKETFDDEVVHLRNSFSMLEEACKELRSSRLFLKLLEAVLKTGNRMNVGTIRGGARAFKLDALLKLADVKGTDGKTTLLHFVVQEIVRSEGIRVSDSIMGKISQKSNKNRTEEEKEEDYRKMGLELVSGLSTELYNVKKTATIDLDVLASSVSNLYDGMIMMKQLVENELHEDEMSHNFVMTMKIFLQYVDGNLKELRGEEDRVIARVKEITEYFHGDVSKEDNPLRIFVIVRDFMGMLDNVCKELRKSKGSRTPNPLAPFR</sequence>
<feature type="compositionally biased region" description="Low complexity" evidence="3">
    <location>
        <begin position="423"/>
        <end position="461"/>
    </location>
</feature>
<dbReference type="PANTHER" id="PTHR23213:SF177">
    <property type="entry name" value="FORMIN-LIKE PROTEIN 11"/>
    <property type="match status" value="1"/>
</dbReference>
<dbReference type="SUPFAM" id="SSF101447">
    <property type="entry name" value="Formin homology 2 domain (FH2 domain)"/>
    <property type="match status" value="1"/>
</dbReference>
<keyword evidence="4" id="KW-0812">Transmembrane</keyword>
<dbReference type="InterPro" id="IPR027643">
    <property type="entry name" value="Formin-like_plant"/>
</dbReference>
<comment type="similarity">
    <text evidence="1">Belongs to the formin-like family. Class-I subfamily.</text>
</comment>
<feature type="domain" description="FH2" evidence="5">
    <location>
        <begin position="517"/>
        <end position="938"/>
    </location>
</feature>
<feature type="region of interest" description="Disordered" evidence="3">
    <location>
        <begin position="100"/>
        <end position="119"/>
    </location>
</feature>
<dbReference type="PROSITE" id="PS51444">
    <property type="entry name" value="FH2"/>
    <property type="match status" value="1"/>
</dbReference>
<evidence type="ECO:0000256" key="2">
    <source>
        <dbReference type="RuleBase" id="RU361260"/>
    </source>
</evidence>
<feature type="region of interest" description="Disordered" evidence="3">
    <location>
        <begin position="351"/>
        <end position="525"/>
    </location>
</feature>
<evidence type="ECO:0000313" key="7">
    <source>
        <dbReference type="Proteomes" id="UP000236291"/>
    </source>
</evidence>
<feature type="compositionally biased region" description="Polar residues" evidence="3">
    <location>
        <begin position="351"/>
        <end position="376"/>
    </location>
</feature>
<accession>A0A2K3MQ19</accession>
<feature type="transmembrane region" description="Helical" evidence="4">
    <location>
        <begin position="178"/>
        <end position="201"/>
    </location>
</feature>
<evidence type="ECO:0000256" key="1">
    <source>
        <dbReference type="ARBA" id="ARBA00025793"/>
    </source>
</evidence>
<dbReference type="Gene3D" id="1.20.58.2220">
    <property type="entry name" value="Formin, FH2 domain"/>
    <property type="match status" value="1"/>
</dbReference>
<comment type="caution">
    <text evidence="6">The sequence shown here is derived from an EMBL/GenBank/DDBJ whole genome shotgun (WGS) entry which is preliminary data.</text>
</comment>
<dbReference type="STRING" id="57577.A0A2K3MQ19"/>
<dbReference type="Proteomes" id="UP000236291">
    <property type="component" value="Unassembled WGS sequence"/>
</dbReference>
<feature type="compositionally biased region" description="Pro residues" evidence="3">
    <location>
        <begin position="483"/>
        <end position="494"/>
    </location>
</feature>
<dbReference type="InterPro" id="IPR015425">
    <property type="entry name" value="FH2_Formin"/>
</dbReference>
<dbReference type="GO" id="GO:0045010">
    <property type="term" value="P:actin nucleation"/>
    <property type="evidence" value="ECO:0007669"/>
    <property type="project" value="InterPro"/>
</dbReference>
<reference evidence="6 7" key="1">
    <citation type="journal article" date="2014" name="Am. J. Bot.">
        <title>Genome assembly and annotation for red clover (Trifolium pratense; Fabaceae).</title>
        <authorList>
            <person name="Istvanek J."/>
            <person name="Jaros M."/>
            <person name="Krenek A."/>
            <person name="Repkova J."/>
        </authorList>
    </citation>
    <scope>NUCLEOTIDE SEQUENCE [LARGE SCALE GENOMIC DNA]</scope>
    <source>
        <strain evidence="7">cv. Tatra</strain>
        <tissue evidence="6">Young leaves</tissue>
    </source>
</reference>
<evidence type="ECO:0000259" key="5">
    <source>
        <dbReference type="PROSITE" id="PS51444"/>
    </source>
</evidence>
<evidence type="ECO:0000313" key="6">
    <source>
        <dbReference type="EMBL" id="PNX92799.1"/>
    </source>
</evidence>
<dbReference type="Pfam" id="PF02181">
    <property type="entry name" value="FH2"/>
    <property type="match status" value="1"/>
</dbReference>
<dbReference type="PANTHER" id="PTHR23213">
    <property type="entry name" value="FORMIN-RELATED"/>
    <property type="match status" value="1"/>
</dbReference>
<gene>
    <name evidence="6" type="ORF">L195_g015940</name>
</gene>
<keyword evidence="4" id="KW-0472">Membrane</keyword>
<keyword evidence="4" id="KW-1133">Transmembrane helix</keyword>
<protein>
    <recommendedName>
        <fullName evidence="2">Formin-like protein</fullName>
    </recommendedName>
</protein>
<organism evidence="6 7">
    <name type="scientific">Trifolium pratense</name>
    <name type="common">Red clover</name>
    <dbReference type="NCBI Taxonomy" id="57577"/>
    <lineage>
        <taxon>Eukaryota</taxon>
        <taxon>Viridiplantae</taxon>
        <taxon>Streptophyta</taxon>
        <taxon>Embryophyta</taxon>
        <taxon>Tracheophyta</taxon>
        <taxon>Spermatophyta</taxon>
        <taxon>Magnoliopsida</taxon>
        <taxon>eudicotyledons</taxon>
        <taxon>Gunneridae</taxon>
        <taxon>Pentapetalae</taxon>
        <taxon>rosids</taxon>
        <taxon>fabids</taxon>
        <taxon>Fabales</taxon>
        <taxon>Fabaceae</taxon>
        <taxon>Papilionoideae</taxon>
        <taxon>50 kb inversion clade</taxon>
        <taxon>NPAAA clade</taxon>
        <taxon>Hologalegina</taxon>
        <taxon>IRL clade</taxon>
        <taxon>Trifolieae</taxon>
        <taxon>Trifolium</taxon>
    </lineage>
</organism>
<feature type="compositionally biased region" description="Polar residues" evidence="3">
    <location>
        <begin position="101"/>
        <end position="119"/>
    </location>
</feature>
<dbReference type="InterPro" id="IPR042201">
    <property type="entry name" value="FH2_Formin_sf"/>
</dbReference>
<reference evidence="6 7" key="2">
    <citation type="journal article" date="2017" name="Front. Plant Sci.">
        <title>Gene Classification and Mining of Molecular Markers Useful in Red Clover (Trifolium pratense) Breeding.</title>
        <authorList>
            <person name="Istvanek J."/>
            <person name="Dluhosova J."/>
            <person name="Dluhos P."/>
            <person name="Patkova L."/>
            <person name="Nedelnik J."/>
            <person name="Repkova J."/>
        </authorList>
    </citation>
    <scope>NUCLEOTIDE SEQUENCE [LARGE SCALE GENOMIC DNA]</scope>
    <source>
        <strain evidence="7">cv. Tatra</strain>
        <tissue evidence="6">Young leaves</tissue>
    </source>
</reference>
<name>A0A2K3MQ19_TRIPR</name>
<dbReference type="AlphaFoldDB" id="A0A2K3MQ19"/>
<dbReference type="SMART" id="SM00498">
    <property type="entry name" value="FH2"/>
    <property type="match status" value="1"/>
</dbReference>
<proteinExistence type="inferred from homology"/>
<evidence type="ECO:0000256" key="3">
    <source>
        <dbReference type="SAM" id="MobiDB-lite"/>
    </source>
</evidence>
<dbReference type="EMBL" id="ASHM01010919">
    <property type="protein sequence ID" value="PNX92799.1"/>
    <property type="molecule type" value="Genomic_DNA"/>
</dbReference>
<feature type="compositionally biased region" description="Pro residues" evidence="3">
    <location>
        <begin position="399"/>
        <end position="418"/>
    </location>
</feature>
<dbReference type="GO" id="GO:0051015">
    <property type="term" value="F:actin filament binding"/>
    <property type="evidence" value="ECO:0007669"/>
    <property type="project" value="InterPro"/>
</dbReference>